<comment type="caution">
    <text evidence="4">The sequence shown here is derived from an EMBL/GenBank/DDBJ whole genome shotgun (WGS) entry which is preliminary data.</text>
</comment>
<evidence type="ECO:0000256" key="1">
    <source>
        <dbReference type="ARBA" id="ARBA00024336"/>
    </source>
</evidence>
<feature type="region of interest" description="Disordered" evidence="2">
    <location>
        <begin position="1378"/>
        <end position="1398"/>
    </location>
</feature>
<feature type="compositionally biased region" description="Basic and acidic residues" evidence="2">
    <location>
        <begin position="463"/>
        <end position="480"/>
    </location>
</feature>
<dbReference type="STRING" id="147828.A0A4S2L9X9"/>
<feature type="region of interest" description="Disordered" evidence="2">
    <location>
        <begin position="1182"/>
        <end position="1201"/>
    </location>
</feature>
<dbReference type="InterPro" id="IPR045669">
    <property type="entry name" value="FHIP_C"/>
</dbReference>
<evidence type="ECO:0000259" key="3">
    <source>
        <dbReference type="Pfam" id="PF19314"/>
    </source>
</evidence>
<evidence type="ECO:0000313" key="5">
    <source>
        <dbReference type="Proteomes" id="UP000308267"/>
    </source>
</evidence>
<keyword evidence="5" id="KW-1185">Reference proteome</keyword>
<dbReference type="Proteomes" id="UP000308267">
    <property type="component" value="Unassembled WGS sequence"/>
</dbReference>
<dbReference type="InterPro" id="IPR019384">
    <property type="entry name" value="FHIP"/>
</dbReference>
<evidence type="ECO:0000313" key="4">
    <source>
        <dbReference type="EMBL" id="TGZ60122.1"/>
    </source>
</evidence>
<feature type="compositionally biased region" description="Low complexity" evidence="2">
    <location>
        <begin position="1451"/>
        <end position="1461"/>
    </location>
</feature>
<protein>
    <recommendedName>
        <fullName evidence="3">FHF complex subunit HOOK-interacting protein C-terminal domain-containing protein</fullName>
    </recommendedName>
</protein>
<name>A0A4S2L9X9_OPIFE</name>
<sequence length="1496" mass="166962">MCQRVFTLTLWVIRNQTDLFTVVEMEFIDDEDNIMLINDFKIKWFNLLSRVDASPTIDEMVLSSLNSIANLLTSNRRLQGNLDLLFHYALKLNIFECIFRWNFVFTGADLEAFKLKELQFYDTLVTGNGKYYLRHAEFALPVLATLHYCAIRSCLAVERVLLRTLNSICAALCSQYPEPSITSHNPPLDGENPVHFENDELLFFRRLCLGLMDSNEVNGYRSSAELEGACQTVLPLVNQTTANTFKLNEYVDWSMAAESKSSYPPAQASLESSIHEKAPSIDSIFDLLVPFVFREGELGWQARDALLLVSTYSLRDEGFSYAVAQHSSVCPVLATGLATLYAELPRRLVNNNLPESWPSLMQTLDEYEQNSPKFSEFFDALEFCQSVLEVAHPLIQSSLLHYIHSGFFVSVLGFSLTKSSVEDVVTATVYLKQLILHTTKSALLPVLLRFLLTRMPEEVQTSRTDEEWRNKEGVPTDPAHDSNSNLSDQCTEELENINGYPGSCLGPTYMDLLISRLQYCNTLLGVATLSLFNTLLGLHCEDVMLYLVFRYLVPFRDSLLALGWPWPEPSSYAQAAGDFLDLIAAYDDISHSSHADKSVVGQSTRHALHESVAELNLDDEPEMNGVDGEWSPTNHVKSEHLNPVDAPLHIMKHSTSAPKSVSCTMEALMPVHSEFILCPSSGEFLQQNEPSVPSADQPTSTDDEPHRRTYLTPDDWFNYTSWAGDAIRSRSHACADWRLTYDSVYPTASQLVGFEGHISYALPICESEVSQQQMSLQLNGNRNLGFTPLPGGTVAAAHAQFNCFTIKHPTVEQMKEKAGEKTARALRMAVCKLDIDAEFDLDGSSNEVLPQYSEQCPEQSLKMQEVNPSHHGISQSQSEGPVALLTDTGTDTEGIDCDDSGIDVTRPLHKSSSDYQVRHSRLLKKSDHTQHHVKSWYCLSYLDGTFLDSNAEDIEKIQSHTGASEGRNGLTQEINQRSGRRSVSEANSPTNHDTQILSGGSDSEDLNKFIDCLNKLSPQISNSGDASQRHSLDLENYFRSSQADPVELAHDQSPNPCDGLVVHDALVANANCRNSSLSSEENNFKQTFVEPETASSREPGIGNDEVLINSNGIHTESTGDLYGSCFPEQDNSGFGVRPSSLHSLGLYIQAMPYEPVYDAVSSSSVQYLNTLLRRQSTGSKALSIDKSATSRRTSSKSEPGLRSQLAFPTLGPFLSTVLARLESMQHNCFYANLYLTNLLSNLAAYPIPLLRAVLLYTSPSKTDDQQDAVNSVDHKRVKTLQETFNQLPYAALSAVRKQLDAFVLQYATCSPLRSEVTFMDLVADAKHYFRSAAESAKSTSDMNGLSNGYLESDLVTTPEAQRNRSFFHRLFRLSSRRTKSKKIGQTAQKDKNFPINRHPFMNEANRTRLSTSFNSEECPSRFLWLPDPSVDQLSNASNPTKKLSRRKQPRTSKSLKSSSNTTVSWQETKNMVLCAVVYEEFCKELAALCVEHSLHS</sequence>
<dbReference type="Pfam" id="PF19314">
    <property type="entry name" value="DUF5917"/>
    <property type="match status" value="1"/>
</dbReference>
<feature type="region of interest" description="Disordered" evidence="2">
    <location>
        <begin position="959"/>
        <end position="1002"/>
    </location>
</feature>
<accession>A0A4S2L9X9</accession>
<dbReference type="Pfam" id="PF19311">
    <property type="entry name" value="KELAA"/>
    <property type="match status" value="1"/>
</dbReference>
<organism evidence="4 5">
    <name type="scientific">Opisthorchis felineus</name>
    <dbReference type="NCBI Taxonomy" id="147828"/>
    <lineage>
        <taxon>Eukaryota</taxon>
        <taxon>Metazoa</taxon>
        <taxon>Spiralia</taxon>
        <taxon>Lophotrochozoa</taxon>
        <taxon>Platyhelminthes</taxon>
        <taxon>Trematoda</taxon>
        <taxon>Digenea</taxon>
        <taxon>Opisthorchiida</taxon>
        <taxon>Opisthorchiata</taxon>
        <taxon>Opisthorchiidae</taxon>
        <taxon>Opisthorchis</taxon>
    </lineage>
</organism>
<feature type="domain" description="FHF complex subunit HOOK-interacting protein C-terminal" evidence="3">
    <location>
        <begin position="1211"/>
        <end position="1263"/>
    </location>
</feature>
<feature type="region of interest" description="Disordered" evidence="2">
    <location>
        <begin position="867"/>
        <end position="915"/>
    </location>
</feature>
<reference evidence="4 5" key="1">
    <citation type="journal article" date="2019" name="BMC Genomics">
        <title>New insights from Opisthorchis felineus genome: update on genomics of the epidemiologically important liver flukes.</title>
        <authorList>
            <person name="Ershov N.I."/>
            <person name="Mordvinov V.A."/>
            <person name="Prokhortchouk E.B."/>
            <person name="Pakharukova M.Y."/>
            <person name="Gunbin K.V."/>
            <person name="Ustyantsev K."/>
            <person name="Genaev M.A."/>
            <person name="Blinov A.G."/>
            <person name="Mazur A."/>
            <person name="Boulygina E."/>
            <person name="Tsygankova S."/>
            <person name="Khrameeva E."/>
            <person name="Chekanov N."/>
            <person name="Fan G."/>
            <person name="Xiao A."/>
            <person name="Zhang H."/>
            <person name="Xu X."/>
            <person name="Yang H."/>
            <person name="Solovyev V."/>
            <person name="Lee S.M."/>
            <person name="Liu X."/>
            <person name="Afonnikov D.A."/>
            <person name="Skryabin K.G."/>
        </authorList>
    </citation>
    <scope>NUCLEOTIDE SEQUENCE [LARGE SCALE GENOMIC DNA]</scope>
    <source>
        <strain evidence="4">AK-0245</strain>
        <tissue evidence="4">Whole organism</tissue>
    </source>
</reference>
<dbReference type="InterPro" id="IPR045668">
    <property type="entry name" value="FHIP_KELAA_motif"/>
</dbReference>
<feature type="compositionally biased region" description="Polar residues" evidence="2">
    <location>
        <begin position="686"/>
        <end position="700"/>
    </location>
</feature>
<feature type="region of interest" description="Disordered" evidence="2">
    <location>
        <begin position="1433"/>
        <end position="1461"/>
    </location>
</feature>
<feature type="region of interest" description="Disordered" evidence="2">
    <location>
        <begin position="686"/>
        <end position="709"/>
    </location>
</feature>
<proteinExistence type="inferred from homology"/>
<feature type="compositionally biased region" description="Polar residues" evidence="2">
    <location>
        <begin position="984"/>
        <end position="1001"/>
    </location>
</feature>
<evidence type="ECO:0000256" key="2">
    <source>
        <dbReference type="SAM" id="MobiDB-lite"/>
    </source>
</evidence>
<dbReference type="OrthoDB" id="6287422at2759"/>
<dbReference type="Pfam" id="PF10257">
    <property type="entry name" value="RAI16-like"/>
    <property type="match status" value="1"/>
</dbReference>
<comment type="similarity">
    <text evidence="1">Belongs to the FHIP family.</text>
</comment>
<dbReference type="PANTHER" id="PTHR21705:SF11">
    <property type="entry name" value="FHIP FAMILY PROTEIN CG3558"/>
    <property type="match status" value="1"/>
</dbReference>
<dbReference type="PANTHER" id="PTHR21705">
    <property type="entry name" value="RAI16 PROTEIN-RELATED"/>
    <property type="match status" value="1"/>
</dbReference>
<feature type="region of interest" description="Disordered" evidence="2">
    <location>
        <begin position="462"/>
        <end position="487"/>
    </location>
</feature>
<gene>
    <name evidence="4" type="ORF">CRM22_008722</name>
</gene>
<dbReference type="EMBL" id="SJOL01008577">
    <property type="protein sequence ID" value="TGZ60122.1"/>
    <property type="molecule type" value="Genomic_DNA"/>
</dbReference>